<dbReference type="OrthoDB" id="6690226at2759"/>
<reference evidence="2 3" key="1">
    <citation type="submission" date="2016-04" db="EMBL/GenBank/DDBJ databases">
        <title>The genome of Intoshia linei affirms orthonectids as highly simplified spiralians.</title>
        <authorList>
            <person name="Mikhailov K.V."/>
            <person name="Slusarev G.S."/>
            <person name="Nikitin M.A."/>
            <person name="Logacheva M.D."/>
            <person name="Penin A."/>
            <person name="Aleoshin V."/>
            <person name="Panchin Y.V."/>
        </authorList>
    </citation>
    <scope>NUCLEOTIDE SEQUENCE [LARGE SCALE GENOMIC DNA]</scope>
    <source>
        <strain evidence="2">Intl2013</strain>
        <tissue evidence="2">Whole animal</tissue>
    </source>
</reference>
<name>A0A177AUQ3_9BILA</name>
<proteinExistence type="predicted"/>
<feature type="transmembrane region" description="Helical" evidence="1">
    <location>
        <begin position="65"/>
        <end position="85"/>
    </location>
</feature>
<protein>
    <submittedName>
        <fullName evidence="2">Uncharacterized protein</fullName>
    </submittedName>
</protein>
<dbReference type="Proteomes" id="UP000078046">
    <property type="component" value="Unassembled WGS sequence"/>
</dbReference>
<dbReference type="AlphaFoldDB" id="A0A177AUQ3"/>
<keyword evidence="3" id="KW-1185">Reference proteome</keyword>
<dbReference type="EMBL" id="LWCA01001173">
    <property type="protein sequence ID" value="OAF65725.1"/>
    <property type="molecule type" value="Genomic_DNA"/>
</dbReference>
<keyword evidence="1" id="KW-0812">Transmembrane</keyword>
<keyword evidence="1" id="KW-1133">Transmembrane helix</keyword>
<sequence>MKHLLWFTDLQNFEPDDETSPKLTEKLLDVKDLKLVRRIEKEGVFGFIGIQELNPIVFDYVQPSIIAFPTWLVEAGFSVVAIFLASRGQNWM</sequence>
<gene>
    <name evidence="2" type="ORF">A3Q56_06545</name>
</gene>
<accession>A0A177AUQ3</accession>
<evidence type="ECO:0000313" key="3">
    <source>
        <dbReference type="Proteomes" id="UP000078046"/>
    </source>
</evidence>
<keyword evidence="1" id="KW-0472">Membrane</keyword>
<evidence type="ECO:0000313" key="2">
    <source>
        <dbReference type="EMBL" id="OAF65725.1"/>
    </source>
</evidence>
<evidence type="ECO:0000256" key="1">
    <source>
        <dbReference type="SAM" id="Phobius"/>
    </source>
</evidence>
<comment type="caution">
    <text evidence="2">The sequence shown here is derived from an EMBL/GenBank/DDBJ whole genome shotgun (WGS) entry which is preliminary data.</text>
</comment>
<organism evidence="2 3">
    <name type="scientific">Intoshia linei</name>
    <dbReference type="NCBI Taxonomy" id="1819745"/>
    <lineage>
        <taxon>Eukaryota</taxon>
        <taxon>Metazoa</taxon>
        <taxon>Spiralia</taxon>
        <taxon>Lophotrochozoa</taxon>
        <taxon>Mesozoa</taxon>
        <taxon>Orthonectida</taxon>
        <taxon>Rhopaluridae</taxon>
        <taxon>Intoshia</taxon>
    </lineage>
</organism>